<comment type="caution">
    <text evidence="2">The sequence shown here is derived from an EMBL/GenBank/DDBJ whole genome shotgun (WGS) entry which is preliminary data.</text>
</comment>
<dbReference type="AlphaFoldDB" id="A0AAV4EC68"/>
<protein>
    <submittedName>
        <fullName evidence="2">Uncharacterized protein</fullName>
    </submittedName>
</protein>
<sequence>MCIMRCQAGNTQRRPKTTVTTSAAGLGSGKLLGQRQTDVTAAFSEGSIVNTRLLGRNADLGSLGIDDSHLSDYPTRSRKGGLGLAGPGVSAATTGLNRRSSSSLGFLASDSTVTVTQMMPLIL</sequence>
<dbReference type="EMBL" id="BMAT01003592">
    <property type="protein sequence ID" value="GFR58173.1"/>
    <property type="molecule type" value="Genomic_DNA"/>
</dbReference>
<gene>
    <name evidence="2" type="ORF">ElyMa_001761900</name>
</gene>
<evidence type="ECO:0000256" key="1">
    <source>
        <dbReference type="SAM" id="MobiDB-lite"/>
    </source>
</evidence>
<dbReference type="Proteomes" id="UP000762676">
    <property type="component" value="Unassembled WGS sequence"/>
</dbReference>
<feature type="region of interest" description="Disordered" evidence="1">
    <location>
        <begin position="77"/>
        <end position="96"/>
    </location>
</feature>
<accession>A0AAV4EC68</accession>
<keyword evidence="3" id="KW-1185">Reference proteome</keyword>
<reference evidence="2 3" key="1">
    <citation type="journal article" date="2021" name="Elife">
        <title>Chloroplast acquisition without the gene transfer in kleptoplastic sea slugs, Plakobranchus ocellatus.</title>
        <authorList>
            <person name="Maeda T."/>
            <person name="Takahashi S."/>
            <person name="Yoshida T."/>
            <person name="Shimamura S."/>
            <person name="Takaki Y."/>
            <person name="Nagai Y."/>
            <person name="Toyoda A."/>
            <person name="Suzuki Y."/>
            <person name="Arimoto A."/>
            <person name="Ishii H."/>
            <person name="Satoh N."/>
            <person name="Nishiyama T."/>
            <person name="Hasebe M."/>
            <person name="Maruyama T."/>
            <person name="Minagawa J."/>
            <person name="Obokata J."/>
            <person name="Shigenobu S."/>
        </authorList>
    </citation>
    <scope>NUCLEOTIDE SEQUENCE [LARGE SCALE GENOMIC DNA]</scope>
</reference>
<proteinExistence type="predicted"/>
<organism evidence="2 3">
    <name type="scientific">Elysia marginata</name>
    <dbReference type="NCBI Taxonomy" id="1093978"/>
    <lineage>
        <taxon>Eukaryota</taxon>
        <taxon>Metazoa</taxon>
        <taxon>Spiralia</taxon>
        <taxon>Lophotrochozoa</taxon>
        <taxon>Mollusca</taxon>
        <taxon>Gastropoda</taxon>
        <taxon>Heterobranchia</taxon>
        <taxon>Euthyneura</taxon>
        <taxon>Panpulmonata</taxon>
        <taxon>Sacoglossa</taxon>
        <taxon>Placobranchoidea</taxon>
        <taxon>Plakobranchidae</taxon>
        <taxon>Elysia</taxon>
    </lineage>
</organism>
<evidence type="ECO:0000313" key="3">
    <source>
        <dbReference type="Proteomes" id="UP000762676"/>
    </source>
</evidence>
<evidence type="ECO:0000313" key="2">
    <source>
        <dbReference type="EMBL" id="GFR58173.1"/>
    </source>
</evidence>
<name>A0AAV4EC68_9GAST</name>